<dbReference type="InterPro" id="IPR014031">
    <property type="entry name" value="Ketoacyl_synth_C"/>
</dbReference>
<evidence type="ECO:0000256" key="1">
    <source>
        <dbReference type="ARBA" id="ARBA00005194"/>
    </source>
</evidence>
<proteinExistence type="inferred from homology"/>
<dbReference type="Proteomes" id="UP001056693">
    <property type="component" value="Unassembled WGS sequence"/>
</dbReference>
<dbReference type="NCBIfam" id="NF005589">
    <property type="entry name" value="PRK07314.1"/>
    <property type="match status" value="1"/>
</dbReference>
<comment type="pathway">
    <text evidence="1 14">Lipid metabolism; fatty acid biosynthesis.</text>
</comment>
<keyword evidence="9 14" id="KW-0275">Fatty acid biosynthesis</keyword>
<keyword evidence="8" id="KW-0443">Lipid metabolism</keyword>
<comment type="caution">
    <text evidence="17">The sequence shown here is derived from an EMBL/GenBank/DDBJ whole genome shotgun (WGS) entry which is preliminary data.</text>
</comment>
<evidence type="ECO:0000256" key="3">
    <source>
        <dbReference type="ARBA" id="ARBA00012356"/>
    </source>
</evidence>
<keyword evidence="6 14" id="KW-0808">Transferase</keyword>
<dbReference type="PANTHER" id="PTHR11712">
    <property type="entry name" value="POLYKETIDE SYNTHASE-RELATED"/>
    <property type="match status" value="1"/>
</dbReference>
<keyword evidence="18" id="KW-1185">Reference proteome</keyword>
<comment type="function">
    <text evidence="11 14">Involved in the type II fatty acid elongation cycle. Catalyzes the elongation of a wide range of acyl-ACP by the addition of two carbons from malonyl-ACP to an acyl acceptor. Can efficiently catalyze the conversion of palmitoleoyl-ACP (cis-hexadec-9-enoyl-ACP) to cis-vaccenoyl-ACP (cis-octadec-11-enoyl-ACP), an essential step in the thermal regulation of fatty acid composition.</text>
</comment>
<keyword evidence="7" id="KW-0276">Fatty acid metabolism</keyword>
<dbReference type="InterPro" id="IPR017568">
    <property type="entry name" value="3-oxoacyl-ACP_synth-2"/>
</dbReference>
<evidence type="ECO:0000256" key="13">
    <source>
        <dbReference type="ARBA" id="ARBA00047659"/>
    </source>
</evidence>
<evidence type="ECO:0000256" key="11">
    <source>
        <dbReference type="ARBA" id="ARBA00024006"/>
    </source>
</evidence>
<organism evidence="17 18">
    <name type="scientific">Ruminococcus bromii</name>
    <dbReference type="NCBI Taxonomy" id="40518"/>
    <lineage>
        <taxon>Bacteria</taxon>
        <taxon>Bacillati</taxon>
        <taxon>Bacillota</taxon>
        <taxon>Clostridia</taxon>
        <taxon>Eubacteriales</taxon>
        <taxon>Oscillospiraceae</taxon>
        <taxon>Ruminococcus</taxon>
    </lineage>
</organism>
<evidence type="ECO:0000256" key="2">
    <source>
        <dbReference type="ARBA" id="ARBA00008467"/>
    </source>
</evidence>
<evidence type="ECO:0000313" key="17">
    <source>
        <dbReference type="EMBL" id="MCL3786646.1"/>
    </source>
</evidence>
<dbReference type="Gene3D" id="3.40.47.10">
    <property type="match status" value="2"/>
</dbReference>
<dbReference type="PROSITE" id="PS00606">
    <property type="entry name" value="KS3_1"/>
    <property type="match status" value="1"/>
</dbReference>
<evidence type="ECO:0000256" key="12">
    <source>
        <dbReference type="ARBA" id="ARBA00047318"/>
    </source>
</evidence>
<keyword evidence="10 14" id="KW-0012">Acyltransferase</keyword>
<dbReference type="InterPro" id="IPR014030">
    <property type="entry name" value="Ketoacyl_synth_N"/>
</dbReference>
<evidence type="ECO:0000256" key="9">
    <source>
        <dbReference type="ARBA" id="ARBA00023160"/>
    </source>
</evidence>
<dbReference type="NCBIfam" id="TIGR03150">
    <property type="entry name" value="fabF"/>
    <property type="match status" value="1"/>
</dbReference>
<feature type="domain" description="Ketosynthase family 3 (KS3)" evidence="16">
    <location>
        <begin position="1"/>
        <end position="407"/>
    </location>
</feature>
<dbReference type="EMBL" id="SNUZ01000001">
    <property type="protein sequence ID" value="MCL3786646.1"/>
    <property type="molecule type" value="Genomic_DNA"/>
</dbReference>
<dbReference type="Pfam" id="PF00109">
    <property type="entry name" value="ketoacyl-synt"/>
    <property type="match status" value="1"/>
</dbReference>
<dbReference type="SMART" id="SM00825">
    <property type="entry name" value="PKS_KS"/>
    <property type="match status" value="1"/>
</dbReference>
<gene>
    <name evidence="17" type="primary">fabF</name>
    <name evidence="17" type="ORF">E2N93_01205</name>
</gene>
<reference evidence="17 18" key="1">
    <citation type="submission" date="2019-03" db="EMBL/GenBank/DDBJ databases">
        <authorList>
            <person name="Molinero N."/>
            <person name="Sanchez B."/>
            <person name="Walker A."/>
            <person name="Duncan S."/>
            <person name="Delgado S."/>
            <person name="Margolles A."/>
        </authorList>
    </citation>
    <scope>NUCLEOTIDE SEQUENCE [LARGE SCALE GENOMIC DNA]</scope>
    <source>
        <strain evidence="17 18">IPLA60002</strain>
    </source>
</reference>
<dbReference type="Pfam" id="PF02801">
    <property type="entry name" value="Ketoacyl-synt_C"/>
    <property type="match status" value="1"/>
</dbReference>
<dbReference type="RefSeq" id="WP_249375840.1">
    <property type="nucleotide sequence ID" value="NZ_SNUZ01000001.1"/>
</dbReference>
<evidence type="ECO:0000256" key="5">
    <source>
        <dbReference type="ARBA" id="ARBA00022516"/>
    </source>
</evidence>
<evidence type="ECO:0000313" key="18">
    <source>
        <dbReference type="Proteomes" id="UP001056693"/>
    </source>
</evidence>
<accession>A0ABT0NEG7</accession>
<comment type="catalytic activity">
    <reaction evidence="13 14">
        <text>a fatty acyl-[ACP] + malonyl-[ACP] + H(+) = a 3-oxoacyl-[ACP] + holo-[ACP] + CO2</text>
        <dbReference type="Rhea" id="RHEA:22836"/>
        <dbReference type="Rhea" id="RHEA-COMP:9623"/>
        <dbReference type="Rhea" id="RHEA-COMP:9685"/>
        <dbReference type="Rhea" id="RHEA-COMP:9916"/>
        <dbReference type="Rhea" id="RHEA-COMP:14125"/>
        <dbReference type="ChEBI" id="CHEBI:15378"/>
        <dbReference type="ChEBI" id="CHEBI:16526"/>
        <dbReference type="ChEBI" id="CHEBI:64479"/>
        <dbReference type="ChEBI" id="CHEBI:78449"/>
        <dbReference type="ChEBI" id="CHEBI:78776"/>
        <dbReference type="ChEBI" id="CHEBI:138651"/>
    </reaction>
</comment>
<dbReference type="SUPFAM" id="SSF53901">
    <property type="entry name" value="Thiolase-like"/>
    <property type="match status" value="2"/>
</dbReference>
<dbReference type="PIRSF" id="PIRSF000447">
    <property type="entry name" value="KAS_II"/>
    <property type="match status" value="1"/>
</dbReference>
<dbReference type="CDD" id="cd00834">
    <property type="entry name" value="KAS_I_II"/>
    <property type="match status" value="1"/>
</dbReference>
<protein>
    <recommendedName>
        <fullName evidence="4 14">3-oxoacyl-[acyl-carrier-protein] synthase 2</fullName>
        <ecNumber evidence="3 14">2.3.1.179</ecNumber>
    </recommendedName>
</protein>
<evidence type="ECO:0000256" key="10">
    <source>
        <dbReference type="ARBA" id="ARBA00023315"/>
    </source>
</evidence>
<sequence>MRRVVVTGMGAITPVGNDVETMWANMLAGVNGVEKITAFDTSDLKVHLAGTVKNFEPEKYIEKRELRKLDIYCQYAIAAAQQAVDDSGILGNINEERFGVYIGAGIGGLHSFVNNVTALNEGGPRKVSPFFIPMMIGNIATGNVAIRFKAKGVSLSVMSACATGTHSIGEAFHAIKDGYADAIIAGGTEAVIAPLTIAGFQNMKALSTNEDPETASRPFDKNRDGFVMGEGAGMLVLEEYEHAKARGAKIYAEFAGYGNTCDAHHVTAPDPEGAGLARAIKIAMAEAGTTDDDQLYINAHGTSTHLNDLTETMAFKSALGEKAYDANISSTKSMTGHMLGATGAIEAIVSVLTLRDGMIPPTIHLNEQDEELDLNYTPNKAVKRDVTVAASTNLGFGGHDACVVFKKI</sequence>
<comment type="similarity">
    <text evidence="2 14 15">Belongs to the thiolase-like superfamily. Beta-ketoacyl-ACP synthases family.</text>
</comment>
<dbReference type="EC" id="2.3.1.179" evidence="3 14"/>
<dbReference type="PROSITE" id="PS52004">
    <property type="entry name" value="KS3_2"/>
    <property type="match status" value="1"/>
</dbReference>
<dbReference type="InterPro" id="IPR016039">
    <property type="entry name" value="Thiolase-like"/>
</dbReference>
<keyword evidence="5 14" id="KW-0444">Lipid biosynthesis</keyword>
<evidence type="ECO:0000256" key="4">
    <source>
        <dbReference type="ARBA" id="ARBA00014657"/>
    </source>
</evidence>
<dbReference type="InterPro" id="IPR000794">
    <property type="entry name" value="Beta-ketoacyl_synthase"/>
</dbReference>
<comment type="catalytic activity">
    <reaction evidence="12 14">
        <text>(9Z)-hexadecenoyl-[ACP] + malonyl-[ACP] + H(+) = 3-oxo-(11Z)-octadecenoyl-[ACP] + holo-[ACP] + CO2</text>
        <dbReference type="Rhea" id="RHEA:55040"/>
        <dbReference type="Rhea" id="RHEA-COMP:9623"/>
        <dbReference type="Rhea" id="RHEA-COMP:9685"/>
        <dbReference type="Rhea" id="RHEA-COMP:10800"/>
        <dbReference type="Rhea" id="RHEA-COMP:14074"/>
        <dbReference type="ChEBI" id="CHEBI:15378"/>
        <dbReference type="ChEBI" id="CHEBI:16526"/>
        <dbReference type="ChEBI" id="CHEBI:64479"/>
        <dbReference type="ChEBI" id="CHEBI:78449"/>
        <dbReference type="ChEBI" id="CHEBI:83989"/>
        <dbReference type="ChEBI" id="CHEBI:138538"/>
        <dbReference type="EC" id="2.3.1.179"/>
    </reaction>
</comment>
<evidence type="ECO:0000256" key="14">
    <source>
        <dbReference type="PIRNR" id="PIRNR000447"/>
    </source>
</evidence>
<evidence type="ECO:0000256" key="7">
    <source>
        <dbReference type="ARBA" id="ARBA00022832"/>
    </source>
</evidence>
<evidence type="ECO:0000256" key="6">
    <source>
        <dbReference type="ARBA" id="ARBA00022679"/>
    </source>
</evidence>
<evidence type="ECO:0000256" key="15">
    <source>
        <dbReference type="RuleBase" id="RU003694"/>
    </source>
</evidence>
<dbReference type="InterPro" id="IPR018201">
    <property type="entry name" value="Ketoacyl_synth_AS"/>
</dbReference>
<dbReference type="GO" id="GO:0004315">
    <property type="term" value="F:3-oxoacyl-[acyl-carrier-protein] synthase activity"/>
    <property type="evidence" value="ECO:0007669"/>
    <property type="project" value="UniProtKB-EC"/>
</dbReference>
<evidence type="ECO:0000256" key="8">
    <source>
        <dbReference type="ARBA" id="ARBA00023098"/>
    </source>
</evidence>
<dbReference type="PANTHER" id="PTHR11712:SF336">
    <property type="entry name" value="3-OXOACYL-[ACYL-CARRIER-PROTEIN] SYNTHASE, MITOCHONDRIAL"/>
    <property type="match status" value="1"/>
</dbReference>
<dbReference type="InterPro" id="IPR020841">
    <property type="entry name" value="PKS_Beta-ketoAc_synthase_dom"/>
</dbReference>
<evidence type="ECO:0000259" key="16">
    <source>
        <dbReference type="PROSITE" id="PS52004"/>
    </source>
</evidence>
<name>A0ABT0NEG7_9FIRM</name>